<accession>A0A0B6YYI0</accession>
<protein>
    <submittedName>
        <fullName evidence="1">Uncharacterized protein</fullName>
    </submittedName>
</protein>
<proteinExistence type="predicted"/>
<name>A0A0B6YYI0_9EUPU</name>
<sequence>MPTCVDHIRIMEQSVNEVELMKCEVLPPAEMGEPFLGFELLLFRRFQQQPALWYEWRERIRRRAYPEETEDLRTTCLNKDSTLHTLGSLEELGVVDIHQDLWFLSVMVHRRPKHLMEFVKQEIDRERCKMFPKYGETLTMRYLNLHKFTVLNLDSMFKFGDDNRLPREIFQCINVKH</sequence>
<organism evidence="1">
    <name type="scientific">Arion vulgaris</name>
    <dbReference type="NCBI Taxonomy" id="1028688"/>
    <lineage>
        <taxon>Eukaryota</taxon>
        <taxon>Metazoa</taxon>
        <taxon>Spiralia</taxon>
        <taxon>Lophotrochozoa</taxon>
        <taxon>Mollusca</taxon>
        <taxon>Gastropoda</taxon>
        <taxon>Heterobranchia</taxon>
        <taxon>Euthyneura</taxon>
        <taxon>Panpulmonata</taxon>
        <taxon>Eupulmonata</taxon>
        <taxon>Stylommatophora</taxon>
        <taxon>Helicina</taxon>
        <taxon>Arionoidea</taxon>
        <taxon>Arionidae</taxon>
        <taxon>Arion</taxon>
    </lineage>
</organism>
<gene>
    <name evidence="1" type="primary">ORF39640</name>
</gene>
<dbReference type="AlphaFoldDB" id="A0A0B6YYI0"/>
<feature type="non-terminal residue" evidence="1">
    <location>
        <position position="177"/>
    </location>
</feature>
<reference evidence="1" key="1">
    <citation type="submission" date="2014-12" db="EMBL/GenBank/DDBJ databases">
        <title>Insight into the proteome of Arion vulgaris.</title>
        <authorList>
            <person name="Aradska J."/>
            <person name="Bulat T."/>
            <person name="Smidak R."/>
            <person name="Sarate P."/>
            <person name="Gangsoo J."/>
            <person name="Sialana F."/>
            <person name="Bilban M."/>
            <person name="Lubec G."/>
        </authorList>
    </citation>
    <scope>NUCLEOTIDE SEQUENCE</scope>
    <source>
        <tissue evidence="1">Skin</tissue>
    </source>
</reference>
<evidence type="ECO:0000313" key="1">
    <source>
        <dbReference type="EMBL" id="CEK60520.1"/>
    </source>
</evidence>
<dbReference type="EMBL" id="HACG01013655">
    <property type="protein sequence ID" value="CEK60520.1"/>
    <property type="molecule type" value="Transcribed_RNA"/>
</dbReference>